<sequence>MATFYVTEDTGTAIIGLPSLQAMKIVNLNHELKTTQQRTVKDKEHLIKEYPEVFRGIGKFQGTYHIHSDQYKFLRNAIWTEISQDIFQSKIDQTFEGCSGVIGIADDIVVSGKTEKEHDINLHNMIQRCEETGLKLNPDKCRPKHEDPRECKRTTVFSWPYRIHEPMSNDRPLGIESLNL</sequence>
<dbReference type="InterPro" id="IPR043502">
    <property type="entry name" value="DNA/RNA_pol_sf"/>
</dbReference>
<proteinExistence type="predicted"/>
<evidence type="ECO:0008006" key="3">
    <source>
        <dbReference type="Google" id="ProtNLM"/>
    </source>
</evidence>
<dbReference type="InterPro" id="IPR050951">
    <property type="entry name" value="Retrovirus_Pol_polyprotein"/>
</dbReference>
<dbReference type="EMBL" id="BLXT01006160">
    <property type="protein sequence ID" value="GFO29308.1"/>
    <property type="molecule type" value="Genomic_DNA"/>
</dbReference>
<name>A0AAV4CEC6_9GAST</name>
<evidence type="ECO:0000313" key="1">
    <source>
        <dbReference type="EMBL" id="GFO29308.1"/>
    </source>
</evidence>
<dbReference type="PANTHER" id="PTHR37984">
    <property type="entry name" value="PROTEIN CBG26694"/>
    <property type="match status" value="1"/>
</dbReference>
<gene>
    <name evidence="1" type="ORF">PoB_005581300</name>
</gene>
<reference evidence="1 2" key="1">
    <citation type="journal article" date="2021" name="Elife">
        <title>Chloroplast acquisition without the gene transfer in kleptoplastic sea slugs, Plakobranchus ocellatus.</title>
        <authorList>
            <person name="Maeda T."/>
            <person name="Takahashi S."/>
            <person name="Yoshida T."/>
            <person name="Shimamura S."/>
            <person name="Takaki Y."/>
            <person name="Nagai Y."/>
            <person name="Toyoda A."/>
            <person name="Suzuki Y."/>
            <person name="Arimoto A."/>
            <person name="Ishii H."/>
            <person name="Satoh N."/>
            <person name="Nishiyama T."/>
            <person name="Hasebe M."/>
            <person name="Maruyama T."/>
            <person name="Minagawa J."/>
            <person name="Obokata J."/>
            <person name="Shigenobu S."/>
        </authorList>
    </citation>
    <scope>NUCLEOTIDE SEQUENCE [LARGE SCALE GENOMIC DNA]</scope>
</reference>
<evidence type="ECO:0000313" key="2">
    <source>
        <dbReference type="Proteomes" id="UP000735302"/>
    </source>
</evidence>
<organism evidence="1 2">
    <name type="scientific">Plakobranchus ocellatus</name>
    <dbReference type="NCBI Taxonomy" id="259542"/>
    <lineage>
        <taxon>Eukaryota</taxon>
        <taxon>Metazoa</taxon>
        <taxon>Spiralia</taxon>
        <taxon>Lophotrochozoa</taxon>
        <taxon>Mollusca</taxon>
        <taxon>Gastropoda</taxon>
        <taxon>Heterobranchia</taxon>
        <taxon>Euthyneura</taxon>
        <taxon>Panpulmonata</taxon>
        <taxon>Sacoglossa</taxon>
        <taxon>Placobranchoidea</taxon>
        <taxon>Plakobranchidae</taxon>
        <taxon>Plakobranchus</taxon>
    </lineage>
</organism>
<dbReference type="Proteomes" id="UP000735302">
    <property type="component" value="Unassembled WGS sequence"/>
</dbReference>
<dbReference type="SUPFAM" id="SSF56672">
    <property type="entry name" value="DNA/RNA polymerases"/>
    <property type="match status" value="1"/>
</dbReference>
<keyword evidence="2" id="KW-1185">Reference proteome</keyword>
<accession>A0AAV4CEC6</accession>
<comment type="caution">
    <text evidence="1">The sequence shown here is derived from an EMBL/GenBank/DDBJ whole genome shotgun (WGS) entry which is preliminary data.</text>
</comment>
<protein>
    <recommendedName>
        <fullName evidence="3">Reverse transcriptase domain-containing protein</fullName>
    </recommendedName>
</protein>
<dbReference type="AlphaFoldDB" id="A0AAV4CEC6"/>
<dbReference type="InterPro" id="IPR043128">
    <property type="entry name" value="Rev_trsase/Diguanyl_cyclase"/>
</dbReference>
<dbReference type="Gene3D" id="3.30.70.270">
    <property type="match status" value="1"/>
</dbReference>
<dbReference type="PANTHER" id="PTHR37984:SF7">
    <property type="entry name" value="INTEGRASE CATALYTIC DOMAIN-CONTAINING PROTEIN"/>
    <property type="match status" value="1"/>
</dbReference>